<proteinExistence type="predicted"/>
<protein>
    <submittedName>
        <fullName evidence="2">Putative secreted protein</fullName>
    </submittedName>
</protein>
<reference evidence="2" key="1">
    <citation type="submission" date="2018-01" db="EMBL/GenBank/DDBJ databases">
        <title>An insight into the sialome of Amazonian anophelines.</title>
        <authorList>
            <person name="Ribeiro J.M."/>
            <person name="Scarpassa V."/>
            <person name="Calvo E."/>
        </authorList>
    </citation>
    <scope>NUCLEOTIDE SEQUENCE</scope>
    <source>
        <tissue evidence="2">Salivary glands</tissue>
    </source>
</reference>
<evidence type="ECO:0000313" key="2">
    <source>
        <dbReference type="EMBL" id="MBW62450.1"/>
    </source>
</evidence>
<feature type="chain" id="PRO_5014676006" evidence="1">
    <location>
        <begin position="19"/>
        <end position="84"/>
    </location>
</feature>
<organism evidence="2">
    <name type="scientific">Anopheles marajoara</name>
    <dbReference type="NCBI Taxonomy" id="58244"/>
    <lineage>
        <taxon>Eukaryota</taxon>
        <taxon>Metazoa</taxon>
        <taxon>Ecdysozoa</taxon>
        <taxon>Arthropoda</taxon>
        <taxon>Hexapoda</taxon>
        <taxon>Insecta</taxon>
        <taxon>Pterygota</taxon>
        <taxon>Neoptera</taxon>
        <taxon>Endopterygota</taxon>
        <taxon>Diptera</taxon>
        <taxon>Nematocera</taxon>
        <taxon>Culicoidea</taxon>
        <taxon>Culicidae</taxon>
        <taxon>Anophelinae</taxon>
        <taxon>Anopheles</taxon>
    </lineage>
</organism>
<keyword evidence="1" id="KW-0732">Signal</keyword>
<feature type="signal peptide" evidence="1">
    <location>
        <begin position="1"/>
        <end position="18"/>
    </location>
</feature>
<sequence>MRFGLMVLVGCSWSWSHCHDAGRRETLVLRAESSSCWRWKDIMSGSHSALVANLGLSLSLYRSIESVQLPDAKAKNPSAFSFQP</sequence>
<evidence type="ECO:0000256" key="1">
    <source>
        <dbReference type="SAM" id="SignalP"/>
    </source>
</evidence>
<accession>A0A2M4CAT9</accession>
<dbReference type="AlphaFoldDB" id="A0A2M4CAT9"/>
<dbReference type="EMBL" id="GGFJ01013309">
    <property type="protein sequence ID" value="MBW62450.1"/>
    <property type="molecule type" value="Transcribed_RNA"/>
</dbReference>
<name>A0A2M4CAT9_9DIPT</name>